<evidence type="ECO:0000313" key="4">
    <source>
        <dbReference type="Proteomes" id="UP000234329"/>
    </source>
</evidence>
<feature type="domain" description="SprT-like" evidence="2">
    <location>
        <begin position="26"/>
        <end position="117"/>
    </location>
</feature>
<evidence type="ECO:0000259" key="2">
    <source>
        <dbReference type="Pfam" id="PF10263"/>
    </source>
</evidence>
<reference evidence="3 4" key="1">
    <citation type="submission" date="2017-03" db="EMBL/GenBank/DDBJ databases">
        <title>Draft genime sequence of the acidophilic sulfur-oxidizing bacterium Acidithiobacillus sp. SH, isolated from seawater.</title>
        <authorList>
            <person name="Sharmin S."/>
            <person name="Tokuhisa M."/>
            <person name="Kanao T."/>
            <person name="Kamimura K."/>
        </authorList>
    </citation>
    <scope>NUCLEOTIDE SEQUENCE [LARGE SCALE GENOMIC DNA]</scope>
    <source>
        <strain evidence="3 4">SH</strain>
    </source>
</reference>
<feature type="region of interest" description="Disordered" evidence="1">
    <location>
        <begin position="202"/>
        <end position="225"/>
    </location>
</feature>
<keyword evidence="4" id="KW-1185">Reference proteome</keyword>
<dbReference type="EMBL" id="MXAV01000048">
    <property type="protein sequence ID" value="PKY09851.1"/>
    <property type="molecule type" value="Genomic_DNA"/>
</dbReference>
<evidence type="ECO:0000256" key="1">
    <source>
        <dbReference type="SAM" id="MobiDB-lite"/>
    </source>
</evidence>
<protein>
    <recommendedName>
        <fullName evidence="2">SprT-like domain-containing protein</fullName>
    </recommendedName>
</protein>
<dbReference type="AlphaFoldDB" id="A0A2I1DJ04"/>
<comment type="caution">
    <text evidence="3">The sequence shown here is derived from an EMBL/GenBank/DDBJ whole genome shotgun (WGS) entry which is preliminary data.</text>
</comment>
<dbReference type="GO" id="GO:0006950">
    <property type="term" value="P:response to stress"/>
    <property type="evidence" value="ECO:0007669"/>
    <property type="project" value="UniProtKB-ARBA"/>
</dbReference>
<dbReference type="Proteomes" id="UP000234329">
    <property type="component" value="Unassembled WGS sequence"/>
</dbReference>
<evidence type="ECO:0000313" key="3">
    <source>
        <dbReference type="EMBL" id="PKY09851.1"/>
    </source>
</evidence>
<name>A0A2I1DJ04_9PROT</name>
<dbReference type="InParanoid" id="A0A2I1DJ04"/>
<accession>A0A2I1DJ04</accession>
<gene>
    <name evidence="3" type="ORF">B1757_12900</name>
</gene>
<dbReference type="InterPro" id="IPR006640">
    <property type="entry name" value="SprT-like_domain"/>
</dbReference>
<dbReference type="Pfam" id="PF10263">
    <property type="entry name" value="SprT-like"/>
    <property type="match status" value="1"/>
</dbReference>
<proteinExistence type="predicted"/>
<sequence length="299" mass="32738">MAPTEQAYGELQSAFDHFNFTLFVPLLDHAMPTCLITLQRERRTRGYFSSEQFVGLDGTTLIDEIAMNPSYFAVESIEDVLSTLVHEMVHGFQYHYGSPGRGRYHNKEWAVFMEKLGLMPSSTGRVGGKRVGEHMDHYILDGGPFYRSCADLITQSFRLSWFDRYPPVGADDGDYVDLDDAVDLDNDDSGLRYYAAPLDVSGDPDASGDGEADASGHDAHAAFVGPPSPPSGMLLRKAILTPGPAVPPSGIVFPTGDEQRKSHRSKYRCPGCGMQLWGKPGLKVLCGHDSCGQAPLTEL</sequence>
<organism evidence="3 4">
    <name type="scientific">Acidithiobacillus marinus</name>
    <dbReference type="NCBI Taxonomy" id="187490"/>
    <lineage>
        <taxon>Bacteria</taxon>
        <taxon>Pseudomonadati</taxon>
        <taxon>Pseudomonadota</taxon>
        <taxon>Acidithiobacillia</taxon>
        <taxon>Acidithiobacillales</taxon>
        <taxon>Acidithiobacillaceae</taxon>
        <taxon>Acidithiobacillus</taxon>
    </lineage>
</organism>